<organism evidence="6 7">
    <name type="scientific">Cupriavidus pinatubonensis</name>
    <dbReference type="NCBI Taxonomy" id="248026"/>
    <lineage>
        <taxon>Bacteria</taxon>
        <taxon>Pseudomonadati</taxon>
        <taxon>Pseudomonadota</taxon>
        <taxon>Betaproteobacteria</taxon>
        <taxon>Burkholderiales</taxon>
        <taxon>Burkholderiaceae</taxon>
        <taxon>Cupriavidus</taxon>
    </lineage>
</organism>
<keyword evidence="2" id="KW-0378">Hydrolase</keyword>
<dbReference type="InterPro" id="IPR030400">
    <property type="entry name" value="Sedolisin_dom"/>
</dbReference>
<feature type="binding site" evidence="4">
    <location>
        <position position="94"/>
    </location>
    <ligand>
        <name>Ca(2+)</name>
        <dbReference type="ChEBI" id="CHEBI:29108"/>
    </ligand>
</feature>
<evidence type="ECO:0000313" key="6">
    <source>
        <dbReference type="EMBL" id="CAG9182610.1"/>
    </source>
</evidence>
<dbReference type="Gene3D" id="3.40.50.200">
    <property type="entry name" value="Peptidase S8/S53 domain"/>
    <property type="match status" value="1"/>
</dbReference>
<feature type="binding site" evidence="4">
    <location>
        <position position="71"/>
    </location>
    <ligand>
        <name>Ca(2+)</name>
        <dbReference type="ChEBI" id="CHEBI:29108"/>
    </ligand>
</feature>
<dbReference type="InterPro" id="IPR023828">
    <property type="entry name" value="Peptidase_S8_Ser-AS"/>
</dbReference>
<dbReference type="PANTHER" id="PTHR14218">
    <property type="entry name" value="PROTEASE S8 TRIPEPTIDYL PEPTIDASE I CLN2"/>
    <property type="match status" value="1"/>
</dbReference>
<dbReference type="EMBL" id="CAJZAF010000032">
    <property type="protein sequence ID" value="CAG9182610.1"/>
    <property type="molecule type" value="Genomic_DNA"/>
</dbReference>
<comment type="caution">
    <text evidence="6">The sequence shown here is derived from an EMBL/GenBank/DDBJ whole genome shotgun (WGS) entry which is preliminary data.</text>
</comment>
<dbReference type="InterPro" id="IPR050819">
    <property type="entry name" value="Tripeptidyl-peptidase_I"/>
</dbReference>
<keyword evidence="4" id="KW-0106">Calcium</keyword>
<dbReference type="Proteomes" id="UP000701702">
    <property type="component" value="Unassembled WGS sequence"/>
</dbReference>
<feature type="binding site" evidence="4">
    <location>
        <position position="92"/>
    </location>
    <ligand>
        <name>Ca(2+)</name>
        <dbReference type="ChEBI" id="CHEBI:29108"/>
    </ligand>
</feature>
<evidence type="ECO:0000256" key="4">
    <source>
        <dbReference type="PROSITE-ProRule" id="PRU01032"/>
    </source>
</evidence>
<gene>
    <name evidence="6" type="ORF">LMG23994_04953</name>
</gene>
<evidence type="ECO:0000259" key="5">
    <source>
        <dbReference type="PROSITE" id="PS51695"/>
    </source>
</evidence>
<protein>
    <recommendedName>
        <fullName evidence="5">Peptidase S53 domain-containing protein</fullName>
    </recommendedName>
</protein>
<dbReference type="InterPro" id="IPR036852">
    <property type="entry name" value="Peptidase_S8/S53_dom_sf"/>
</dbReference>
<reference evidence="6 7" key="1">
    <citation type="submission" date="2021-08" db="EMBL/GenBank/DDBJ databases">
        <authorList>
            <person name="Peeters C."/>
        </authorList>
    </citation>
    <scope>NUCLEOTIDE SEQUENCE [LARGE SCALE GENOMIC DNA]</scope>
    <source>
        <strain evidence="6 7">LMG 23994</strain>
    </source>
</reference>
<name>A0ABN7ZC84_9BURK</name>
<dbReference type="PANTHER" id="PTHR14218:SF15">
    <property type="entry name" value="TRIPEPTIDYL-PEPTIDASE 1"/>
    <property type="match status" value="1"/>
</dbReference>
<keyword evidence="3" id="KW-0720">Serine protease</keyword>
<keyword evidence="7" id="KW-1185">Reference proteome</keyword>
<feature type="domain" description="Peptidase S53" evidence="5">
    <location>
        <begin position="1"/>
        <end position="114"/>
    </location>
</feature>
<proteinExistence type="predicted"/>
<keyword evidence="4" id="KW-0479">Metal-binding</keyword>
<dbReference type="SUPFAM" id="SSF52743">
    <property type="entry name" value="Subtilisin-like"/>
    <property type="match status" value="1"/>
</dbReference>
<evidence type="ECO:0000256" key="2">
    <source>
        <dbReference type="ARBA" id="ARBA00022801"/>
    </source>
</evidence>
<keyword evidence="1" id="KW-0645">Protease</keyword>
<evidence type="ECO:0000256" key="1">
    <source>
        <dbReference type="ARBA" id="ARBA00022670"/>
    </source>
</evidence>
<sequence length="114" mass="11361">MVPDVAALAGPPLYDLPLDGHALPDGGTSAAAPLRAALVARIDAALPGGKRQRFLAPLLYKGDVGRAGFSDVISGQNTSRPSPGKGYTAKAGFDAVTGWGVPNGQGLLAALAAV</sequence>
<accession>A0ABN7ZC84</accession>
<dbReference type="PROSITE" id="PS00138">
    <property type="entry name" value="SUBTILASE_SER"/>
    <property type="match status" value="1"/>
</dbReference>
<feature type="binding site" evidence="4">
    <location>
        <position position="72"/>
    </location>
    <ligand>
        <name>Ca(2+)</name>
        <dbReference type="ChEBI" id="CHEBI:29108"/>
    </ligand>
</feature>
<comment type="caution">
    <text evidence="4">Lacks conserved residue(s) required for the propagation of feature annotation.</text>
</comment>
<evidence type="ECO:0000313" key="7">
    <source>
        <dbReference type="Proteomes" id="UP000701702"/>
    </source>
</evidence>
<evidence type="ECO:0000256" key="3">
    <source>
        <dbReference type="ARBA" id="ARBA00022825"/>
    </source>
</evidence>
<dbReference type="PROSITE" id="PS51695">
    <property type="entry name" value="SEDOLISIN"/>
    <property type="match status" value="1"/>
</dbReference>
<comment type="cofactor">
    <cofactor evidence="4">
        <name>Ca(2+)</name>
        <dbReference type="ChEBI" id="CHEBI:29108"/>
    </cofactor>
    <text evidence="4">Binds 1 Ca(2+) ion per subunit.</text>
</comment>